<organism evidence="1 2">
    <name type="scientific">Vermiconidia calcicola</name>
    <dbReference type="NCBI Taxonomy" id="1690605"/>
    <lineage>
        <taxon>Eukaryota</taxon>
        <taxon>Fungi</taxon>
        <taxon>Dikarya</taxon>
        <taxon>Ascomycota</taxon>
        <taxon>Pezizomycotina</taxon>
        <taxon>Dothideomycetes</taxon>
        <taxon>Dothideomycetidae</taxon>
        <taxon>Mycosphaerellales</taxon>
        <taxon>Extremaceae</taxon>
        <taxon>Vermiconidia</taxon>
    </lineage>
</organism>
<sequence>MPPRLHITGDDEEPDRTVIEYFQDEDFDVTYLPRGNGGKVYRESLKSFGRNLELGESYAVVAYGKAASDCLDFFIKPQPHLAAVIAYYPTSLDPKAKYPSQLNVLAHIAGSQGFAPAFPSYTYQGVKPGFAEHDLEEYNKVAASLAWTRTLSVLRKAFKIEVDLEKVRGEHIGLEYTKKDPAALMKHMVANPHVNHVPTSTGGVGQKELFLFYRDYFKNPSSLRMKLVSRTIGTDRVVDEMIISFKHTEEVPWILSGVPATEKMVHVALVSVLCIRGGKIHHEQLYWDQASVLVQVGLLDPKLVPESMKKRGVKRLPVLGAETAAKVLDEESHPSNELIPSWKDRPRGDPGALPSRPKQSANSAGSG</sequence>
<evidence type="ECO:0000313" key="2">
    <source>
        <dbReference type="Proteomes" id="UP001281147"/>
    </source>
</evidence>
<gene>
    <name evidence="1" type="ORF">LTR37_014685</name>
</gene>
<protein>
    <submittedName>
        <fullName evidence="1">Uncharacterized protein</fullName>
    </submittedName>
</protein>
<keyword evidence="2" id="KW-1185">Reference proteome</keyword>
<dbReference type="Proteomes" id="UP001281147">
    <property type="component" value="Unassembled WGS sequence"/>
</dbReference>
<name>A0ACC3MSZ0_9PEZI</name>
<proteinExistence type="predicted"/>
<accession>A0ACC3MSZ0</accession>
<evidence type="ECO:0000313" key="1">
    <source>
        <dbReference type="EMBL" id="KAK3703074.1"/>
    </source>
</evidence>
<dbReference type="EMBL" id="JAUTXU010000156">
    <property type="protein sequence ID" value="KAK3703074.1"/>
    <property type="molecule type" value="Genomic_DNA"/>
</dbReference>
<reference evidence="1" key="1">
    <citation type="submission" date="2023-07" db="EMBL/GenBank/DDBJ databases">
        <title>Black Yeasts Isolated from many extreme environments.</title>
        <authorList>
            <person name="Coleine C."/>
            <person name="Stajich J.E."/>
            <person name="Selbmann L."/>
        </authorList>
    </citation>
    <scope>NUCLEOTIDE SEQUENCE</scope>
    <source>
        <strain evidence="1">CCFEE 5714</strain>
    </source>
</reference>
<comment type="caution">
    <text evidence="1">The sequence shown here is derived from an EMBL/GenBank/DDBJ whole genome shotgun (WGS) entry which is preliminary data.</text>
</comment>